<dbReference type="PANTHER" id="PTHR34222:SF97">
    <property type="entry name" value="CATALYTIC REGION, PUTATIVE-RELATED"/>
    <property type="match status" value="1"/>
</dbReference>
<comment type="caution">
    <text evidence="1">The sequence shown here is derived from an EMBL/GenBank/DDBJ whole genome shotgun (WGS) entry which is preliminary data.</text>
</comment>
<evidence type="ECO:0000313" key="2">
    <source>
        <dbReference type="Proteomes" id="UP001152561"/>
    </source>
</evidence>
<accession>A0A9Q1MW39</accession>
<organism evidence="1 2">
    <name type="scientific">Anisodus acutangulus</name>
    <dbReference type="NCBI Taxonomy" id="402998"/>
    <lineage>
        <taxon>Eukaryota</taxon>
        <taxon>Viridiplantae</taxon>
        <taxon>Streptophyta</taxon>
        <taxon>Embryophyta</taxon>
        <taxon>Tracheophyta</taxon>
        <taxon>Spermatophyta</taxon>
        <taxon>Magnoliopsida</taxon>
        <taxon>eudicotyledons</taxon>
        <taxon>Gunneridae</taxon>
        <taxon>Pentapetalae</taxon>
        <taxon>asterids</taxon>
        <taxon>lamiids</taxon>
        <taxon>Solanales</taxon>
        <taxon>Solanaceae</taxon>
        <taxon>Solanoideae</taxon>
        <taxon>Hyoscyameae</taxon>
        <taxon>Anisodus</taxon>
    </lineage>
</organism>
<proteinExistence type="predicted"/>
<protein>
    <submittedName>
        <fullName evidence="1">Uncharacterized protein</fullName>
    </submittedName>
</protein>
<keyword evidence="2" id="KW-1185">Reference proteome</keyword>
<dbReference type="PANTHER" id="PTHR34222">
    <property type="entry name" value="GAG_PRE-INTEGRS DOMAIN-CONTAINING PROTEIN"/>
    <property type="match status" value="1"/>
</dbReference>
<dbReference type="AlphaFoldDB" id="A0A9Q1MW39"/>
<dbReference type="OrthoDB" id="1938235at2759"/>
<evidence type="ECO:0000313" key="1">
    <source>
        <dbReference type="EMBL" id="KAJ8569905.1"/>
    </source>
</evidence>
<dbReference type="EMBL" id="JAJAGQ010000002">
    <property type="protein sequence ID" value="KAJ8569905.1"/>
    <property type="molecule type" value="Genomic_DNA"/>
</dbReference>
<sequence>MNLKILCLHLASGCDCPKLKDSVLFLQSQRLYQFLMGLNESYQQTMSQILLNKPLPTGNQAYTMIVGDENRKGVASGSSSSGVNVATTLNNMNAYESVRYVLKRQQ</sequence>
<reference evidence="2" key="1">
    <citation type="journal article" date="2023" name="Proc. Natl. Acad. Sci. U.S.A.">
        <title>Genomic and structural basis for evolution of tropane alkaloid biosynthesis.</title>
        <authorList>
            <person name="Wanga Y.-J."/>
            <person name="Taina T."/>
            <person name="Yua J.-Y."/>
            <person name="Lia J."/>
            <person name="Xua B."/>
            <person name="Chenc J."/>
            <person name="D'Auriad J.C."/>
            <person name="Huanga J.-P."/>
            <person name="Huanga S.-X."/>
        </authorList>
    </citation>
    <scope>NUCLEOTIDE SEQUENCE [LARGE SCALE GENOMIC DNA]</scope>
    <source>
        <strain evidence="2">cv. KIB-2019</strain>
    </source>
</reference>
<dbReference type="Proteomes" id="UP001152561">
    <property type="component" value="Unassembled WGS sequence"/>
</dbReference>
<gene>
    <name evidence="1" type="ORF">K7X08_006482</name>
</gene>
<name>A0A9Q1MW39_9SOLA</name>